<dbReference type="InterPro" id="IPR001223">
    <property type="entry name" value="Glyco_hydro18_cat"/>
</dbReference>
<dbReference type="PANTHER" id="PTHR45708:SF59">
    <property type="entry name" value="OS11G0701900 PROTEIN"/>
    <property type="match status" value="1"/>
</dbReference>
<organism evidence="2">
    <name type="scientific">Setaria italica</name>
    <name type="common">Foxtail millet</name>
    <name type="synonym">Panicum italicum</name>
    <dbReference type="NCBI Taxonomy" id="4555"/>
    <lineage>
        <taxon>Eukaryota</taxon>
        <taxon>Viridiplantae</taxon>
        <taxon>Streptophyta</taxon>
        <taxon>Embryophyta</taxon>
        <taxon>Tracheophyta</taxon>
        <taxon>Spermatophyta</taxon>
        <taxon>Magnoliopsida</taxon>
        <taxon>Liliopsida</taxon>
        <taxon>Poales</taxon>
        <taxon>Poaceae</taxon>
        <taxon>PACMAD clade</taxon>
        <taxon>Panicoideae</taxon>
        <taxon>Panicodae</taxon>
        <taxon>Paniceae</taxon>
        <taxon>Cenchrinae</taxon>
        <taxon>Setaria</taxon>
    </lineage>
</organism>
<dbReference type="SUPFAM" id="SSF51445">
    <property type="entry name" value="(Trans)glycosidases"/>
    <property type="match status" value="1"/>
</dbReference>
<dbReference type="AlphaFoldDB" id="A0A368SB82"/>
<dbReference type="InterPro" id="IPR050542">
    <property type="entry name" value="Glycosyl_Hydrlase18_Chitinase"/>
</dbReference>
<accession>A0A368SB82</accession>
<feature type="domain" description="GH18" evidence="1">
    <location>
        <begin position="1"/>
        <end position="184"/>
    </location>
</feature>
<evidence type="ECO:0000259" key="1">
    <source>
        <dbReference type="PROSITE" id="PS51910"/>
    </source>
</evidence>
<dbReference type="Gene3D" id="3.20.20.80">
    <property type="entry name" value="Glycosidases"/>
    <property type="match status" value="2"/>
</dbReference>
<protein>
    <recommendedName>
        <fullName evidence="1">GH18 domain-containing protein</fullName>
    </recommendedName>
</protein>
<proteinExistence type="predicted"/>
<evidence type="ECO:0000313" key="2">
    <source>
        <dbReference type="EMBL" id="RCV39705.1"/>
    </source>
</evidence>
<dbReference type="OrthoDB" id="663209at2759"/>
<dbReference type="InterPro" id="IPR017853">
    <property type="entry name" value="GH"/>
</dbReference>
<dbReference type="GO" id="GO:0005975">
    <property type="term" value="P:carbohydrate metabolic process"/>
    <property type="evidence" value="ECO:0007669"/>
    <property type="project" value="InterPro"/>
</dbReference>
<gene>
    <name evidence="2" type="ORF">SETIT_8G244600v2</name>
</gene>
<dbReference type="EMBL" id="CM003535">
    <property type="protein sequence ID" value="RCV39705.1"/>
    <property type="molecule type" value="Genomic_DNA"/>
</dbReference>
<dbReference type="PANTHER" id="PTHR45708">
    <property type="entry name" value="ENDOCHITINASE"/>
    <property type="match status" value="1"/>
</dbReference>
<reference evidence="2" key="1">
    <citation type="journal article" date="2012" name="Nat. Biotechnol.">
        <title>Reference genome sequence of the model plant Setaria.</title>
        <authorList>
            <person name="Bennetzen J.L."/>
            <person name="Schmutz J."/>
            <person name="Wang H."/>
            <person name="Percifield R."/>
            <person name="Hawkins J."/>
            <person name="Pontaroli A.C."/>
            <person name="Estep M."/>
            <person name="Feng L."/>
            <person name="Vaughn J.N."/>
            <person name="Grimwood J."/>
            <person name="Jenkins J."/>
            <person name="Barry K."/>
            <person name="Lindquist E."/>
            <person name="Hellsten U."/>
            <person name="Deshpande S."/>
            <person name="Wang X."/>
            <person name="Wu X."/>
            <person name="Mitros T."/>
            <person name="Triplett J."/>
            <person name="Yang X."/>
            <person name="Ye C.Y."/>
            <person name="Mauro-Herrera M."/>
            <person name="Wang L."/>
            <person name="Li P."/>
            <person name="Sharma M."/>
            <person name="Sharma R."/>
            <person name="Ronald P.C."/>
            <person name="Panaud O."/>
            <person name="Kellogg E.A."/>
            <person name="Brutnell T.P."/>
            <person name="Doust A.N."/>
            <person name="Tuskan G.A."/>
            <person name="Rokhsar D."/>
            <person name="Devos K.M."/>
        </authorList>
    </citation>
    <scope>NUCLEOTIDE SEQUENCE [LARGE SCALE GENOMIC DNA]</scope>
    <source>
        <strain evidence="2">Yugu1</strain>
    </source>
</reference>
<sequence>MPSQARDEGSLREACDTGTYNTVIISFLSVFGHGTYSAELSGHDASSVGADVKHCQTANNVTVLLSVGGDGDRYSLPTARAARDLADHLWHAYLGGGRRGVPRPFGDAVRSWLGWTERFQEAKVYVGLPAAPDAASDGWVEPKAVAMEMMPLVRRPTTAAYVMLWNRYYDKRDRYGLLRIKLMV</sequence>
<reference evidence="2" key="2">
    <citation type="submission" date="2015-07" db="EMBL/GenBank/DDBJ databases">
        <authorList>
            <person name="Noorani M."/>
        </authorList>
    </citation>
    <scope>NUCLEOTIDE SEQUENCE</scope>
    <source>
        <strain evidence="2">Yugu1</strain>
    </source>
</reference>
<dbReference type="PROSITE" id="PS51910">
    <property type="entry name" value="GH18_2"/>
    <property type="match status" value="1"/>
</dbReference>
<name>A0A368SB82_SETIT</name>